<protein>
    <submittedName>
        <fullName evidence="2">Uncharacterized protein</fullName>
    </submittedName>
</protein>
<organism evidence="2 3">
    <name type="scientific">Pleuronectes platessa</name>
    <name type="common">European plaice</name>
    <dbReference type="NCBI Taxonomy" id="8262"/>
    <lineage>
        <taxon>Eukaryota</taxon>
        <taxon>Metazoa</taxon>
        <taxon>Chordata</taxon>
        <taxon>Craniata</taxon>
        <taxon>Vertebrata</taxon>
        <taxon>Euteleostomi</taxon>
        <taxon>Actinopterygii</taxon>
        <taxon>Neopterygii</taxon>
        <taxon>Teleostei</taxon>
        <taxon>Neoteleostei</taxon>
        <taxon>Acanthomorphata</taxon>
        <taxon>Carangaria</taxon>
        <taxon>Pleuronectiformes</taxon>
        <taxon>Pleuronectoidei</taxon>
        <taxon>Pleuronectidae</taxon>
        <taxon>Pleuronectes</taxon>
    </lineage>
</organism>
<evidence type="ECO:0000256" key="1">
    <source>
        <dbReference type="SAM" id="MobiDB-lite"/>
    </source>
</evidence>
<dbReference type="Proteomes" id="UP001153269">
    <property type="component" value="Unassembled WGS sequence"/>
</dbReference>
<evidence type="ECO:0000313" key="2">
    <source>
        <dbReference type="EMBL" id="CAB1451979.1"/>
    </source>
</evidence>
<sequence length="106" mass="10933">MRINLPPPSEGKYSGAARWGQSGMGGHPGIKLETGSLHLAGALLLGSRHRTKAPTAQVALTPPPLGIDCEDVWRASPGGVWGGGSVSLTALMTGSSEKTTGCYNRH</sequence>
<name>A0A9N7Z7X7_PLEPL</name>
<dbReference type="AlphaFoldDB" id="A0A9N7Z7X7"/>
<dbReference type="EMBL" id="CADEAL010004111">
    <property type="protein sequence ID" value="CAB1451979.1"/>
    <property type="molecule type" value="Genomic_DNA"/>
</dbReference>
<feature type="region of interest" description="Disordered" evidence="1">
    <location>
        <begin position="1"/>
        <end position="27"/>
    </location>
</feature>
<comment type="caution">
    <text evidence="2">The sequence shown here is derived from an EMBL/GenBank/DDBJ whole genome shotgun (WGS) entry which is preliminary data.</text>
</comment>
<keyword evidence="3" id="KW-1185">Reference proteome</keyword>
<accession>A0A9N7Z7X7</accession>
<gene>
    <name evidence="2" type="ORF">PLEPLA_LOCUS39718</name>
</gene>
<proteinExistence type="predicted"/>
<reference evidence="2" key="1">
    <citation type="submission" date="2020-03" db="EMBL/GenBank/DDBJ databases">
        <authorList>
            <person name="Weist P."/>
        </authorList>
    </citation>
    <scope>NUCLEOTIDE SEQUENCE</scope>
</reference>
<evidence type="ECO:0000313" key="3">
    <source>
        <dbReference type="Proteomes" id="UP001153269"/>
    </source>
</evidence>